<comment type="caution">
    <text evidence="2">The sequence shown here is derived from an EMBL/GenBank/DDBJ whole genome shotgun (WGS) entry which is preliminary data.</text>
</comment>
<organism evidence="2">
    <name type="scientific">Salvia splendens</name>
    <name type="common">Scarlet sage</name>
    <dbReference type="NCBI Taxonomy" id="180675"/>
    <lineage>
        <taxon>Eukaryota</taxon>
        <taxon>Viridiplantae</taxon>
        <taxon>Streptophyta</taxon>
        <taxon>Embryophyta</taxon>
        <taxon>Tracheophyta</taxon>
        <taxon>Spermatophyta</taxon>
        <taxon>Magnoliopsida</taxon>
        <taxon>eudicotyledons</taxon>
        <taxon>Gunneridae</taxon>
        <taxon>Pentapetalae</taxon>
        <taxon>asterids</taxon>
        <taxon>lamiids</taxon>
        <taxon>Lamiales</taxon>
        <taxon>Lamiaceae</taxon>
        <taxon>Nepetoideae</taxon>
        <taxon>Mentheae</taxon>
        <taxon>Salviinae</taxon>
        <taxon>Salvia</taxon>
        <taxon>Salvia subgen. Calosphace</taxon>
        <taxon>core Calosphace</taxon>
    </lineage>
</organism>
<sequence length="94" mass="10453">MEMYAKLMQHRNMFIASIAASLSLALVLSTSTPLLSTIFNYFWPLLLSTAMVLVAIVVIARISPINLPEFSGDKEGEALLDYVTGQHAEFLENY</sequence>
<reference evidence="2" key="2">
    <citation type="submission" date="2020-08" db="EMBL/GenBank/DDBJ databases">
        <title>Plant Genome Project.</title>
        <authorList>
            <person name="Zhang R.-G."/>
        </authorList>
    </citation>
    <scope>NUCLEOTIDE SEQUENCE</scope>
    <source>
        <strain evidence="2">Huo1</strain>
        <tissue evidence="2">Leaf</tissue>
    </source>
</reference>
<evidence type="ECO:0000313" key="2">
    <source>
        <dbReference type="EMBL" id="KAG6385667.1"/>
    </source>
</evidence>
<keyword evidence="1" id="KW-0812">Transmembrane</keyword>
<dbReference type="PANTHER" id="PTHR34125:SF7">
    <property type="entry name" value="TRANSMEMBRANE PROTEIN"/>
    <property type="match status" value="1"/>
</dbReference>
<name>A0A8X8YZW1_SALSN</name>
<dbReference type="Proteomes" id="UP000298416">
    <property type="component" value="Unassembled WGS sequence"/>
</dbReference>
<keyword evidence="3" id="KW-1185">Reference proteome</keyword>
<dbReference type="PANTHER" id="PTHR34125">
    <property type="entry name" value="OS01G0762900 PROTEIN"/>
    <property type="match status" value="1"/>
</dbReference>
<evidence type="ECO:0000313" key="3">
    <source>
        <dbReference type="Proteomes" id="UP000298416"/>
    </source>
</evidence>
<accession>A0A8X8YZW1</accession>
<dbReference type="AlphaFoldDB" id="A0A8X8YZW1"/>
<gene>
    <name evidence="2" type="ORF">SASPL_154503</name>
</gene>
<reference evidence="2" key="1">
    <citation type="submission" date="2018-01" db="EMBL/GenBank/DDBJ databases">
        <authorList>
            <person name="Mao J.F."/>
        </authorList>
    </citation>
    <scope>NUCLEOTIDE SEQUENCE</scope>
    <source>
        <strain evidence="2">Huo1</strain>
        <tissue evidence="2">Leaf</tissue>
    </source>
</reference>
<feature type="transmembrane region" description="Helical" evidence="1">
    <location>
        <begin position="41"/>
        <end position="60"/>
    </location>
</feature>
<dbReference type="EMBL" id="PNBA02000022">
    <property type="protein sequence ID" value="KAG6385667.1"/>
    <property type="molecule type" value="Genomic_DNA"/>
</dbReference>
<keyword evidence="1" id="KW-0472">Membrane</keyword>
<proteinExistence type="predicted"/>
<protein>
    <submittedName>
        <fullName evidence="2">Uncharacterized protein</fullName>
    </submittedName>
</protein>
<evidence type="ECO:0000256" key="1">
    <source>
        <dbReference type="SAM" id="Phobius"/>
    </source>
</evidence>
<keyword evidence="1" id="KW-1133">Transmembrane helix</keyword>